<feature type="active site" description="Nucleophile" evidence="3">
    <location>
        <position position="120"/>
    </location>
</feature>
<feature type="binding site" evidence="4">
    <location>
        <position position="120"/>
    </location>
    <ligand>
        <name>substrate</name>
    </ligand>
</feature>
<dbReference type="Proteomes" id="UP000244896">
    <property type="component" value="Chromosome"/>
</dbReference>
<keyword evidence="1 6" id="KW-0378">Hydrolase</keyword>
<accession>A0A2U8E101</accession>
<evidence type="ECO:0000313" key="6">
    <source>
        <dbReference type="EMBL" id="AWI08490.1"/>
    </source>
</evidence>
<dbReference type="InterPro" id="IPR052369">
    <property type="entry name" value="UG_Glycosaminoglycan_Hydrolase"/>
</dbReference>
<name>A0A2U8E101_9BACT</name>
<evidence type="ECO:0000256" key="3">
    <source>
        <dbReference type="PIRSR" id="PIRSR610905-1"/>
    </source>
</evidence>
<proteinExistence type="inferred from homology"/>
<dbReference type="SUPFAM" id="SSF48208">
    <property type="entry name" value="Six-hairpin glycosidases"/>
    <property type="match status" value="1"/>
</dbReference>
<dbReference type="GO" id="GO:0052757">
    <property type="term" value="F:chondroitin hydrolase activity"/>
    <property type="evidence" value="ECO:0007669"/>
    <property type="project" value="TreeGrafter"/>
</dbReference>
<reference evidence="6 7" key="1">
    <citation type="journal article" date="2018" name="Syst. Appl. Microbiol.">
        <title>Ereboglobus luteus gen. nov. sp. nov. from cockroach guts, and new insights into the oxygen relationship of the genera Opitutus and Didymococcus (Verrucomicrobia: Opitutaceae).</title>
        <authorList>
            <person name="Tegtmeier D."/>
            <person name="Belitz A."/>
            <person name="Radek R."/>
            <person name="Heimerl T."/>
            <person name="Brune A."/>
        </authorList>
    </citation>
    <scope>NUCLEOTIDE SEQUENCE [LARGE SCALE GENOMIC DNA]</scope>
    <source>
        <strain evidence="6 7">Ho45</strain>
    </source>
</reference>
<feature type="chain" id="PRO_5015852622" evidence="5">
    <location>
        <begin position="23"/>
        <end position="410"/>
    </location>
</feature>
<dbReference type="KEGG" id="elut:CKA38_03800"/>
<sequence length="410" mass="46481">MTLRNALLIPVVSAVLAIPAFAQKADGKTEQLVRENFDVAAQQYTKLLQSMADVAEKNRQPRRFENGKLVTIRPRDWTSGFFPGSLWLLHEYTGDAKWRDAAREYTARLESIKDYKGTHDLGFMIGCSYGNGLRLTSDASYRDIMLKGAESLASRFNPCAGVIRSWDHGYWTFPVIIDNMMNLEFLFWASRESGNPRYREIAISHAQTTLANHFREDGSSYHVVDYDPGTGKVLFRHTKQGYAHWSPWARGQAWGLYGFTMMYRETRNPAYLEQAQRIALFILHHNRLPKDKIPYWDFDAPDIPNAPRDASAAAIIASALIELSDYTTDAKFSKWYLDTARKQLLSLSSPAYRAKVGENGGFILMHSVGHLPGNSEIDVPLNYADYYFLEALLRYRAKMSGKPAVPAPAN</sequence>
<evidence type="ECO:0000256" key="5">
    <source>
        <dbReference type="SAM" id="SignalP"/>
    </source>
</evidence>
<dbReference type="InterPro" id="IPR010905">
    <property type="entry name" value="Glyco_hydro_88"/>
</dbReference>
<dbReference type="EMBL" id="CP023004">
    <property type="protein sequence ID" value="AWI08490.1"/>
    <property type="molecule type" value="Genomic_DNA"/>
</dbReference>
<dbReference type="RefSeq" id="WP_108824299.1">
    <property type="nucleotide sequence ID" value="NZ_CP023004.1"/>
</dbReference>
<feature type="binding site" evidence="4">
    <location>
        <position position="178"/>
    </location>
    <ligand>
        <name>substrate</name>
    </ligand>
</feature>
<dbReference type="PANTHER" id="PTHR36845">
    <property type="entry name" value="HYDROLASE, PUTATIVE (AFU_ORTHOLOGUE AFUA_7G05090)-RELATED"/>
    <property type="match status" value="1"/>
</dbReference>
<dbReference type="InterPro" id="IPR008928">
    <property type="entry name" value="6-hairpin_glycosidase_sf"/>
</dbReference>
<keyword evidence="7" id="KW-1185">Reference proteome</keyword>
<dbReference type="GO" id="GO:0000272">
    <property type="term" value="P:polysaccharide catabolic process"/>
    <property type="evidence" value="ECO:0007669"/>
    <property type="project" value="TreeGrafter"/>
</dbReference>
<dbReference type="Pfam" id="PF07470">
    <property type="entry name" value="Glyco_hydro_88"/>
    <property type="match status" value="1"/>
</dbReference>
<evidence type="ECO:0000256" key="1">
    <source>
        <dbReference type="ARBA" id="ARBA00022801"/>
    </source>
</evidence>
<dbReference type="AlphaFoldDB" id="A0A2U8E101"/>
<feature type="active site" description="Proton donor" evidence="3">
    <location>
        <position position="178"/>
    </location>
</feature>
<evidence type="ECO:0000256" key="2">
    <source>
        <dbReference type="ARBA" id="ARBA00038358"/>
    </source>
</evidence>
<dbReference type="InterPro" id="IPR012341">
    <property type="entry name" value="6hp_glycosidase-like_sf"/>
</dbReference>
<evidence type="ECO:0000313" key="7">
    <source>
        <dbReference type="Proteomes" id="UP000244896"/>
    </source>
</evidence>
<feature type="binding site" evidence="4">
    <location>
        <position position="250"/>
    </location>
    <ligand>
        <name>substrate</name>
    </ligand>
</feature>
<feature type="binding site" evidence="4">
    <location>
        <position position="238"/>
    </location>
    <ligand>
        <name>substrate</name>
    </ligand>
</feature>
<dbReference type="OrthoDB" id="428577at2"/>
<feature type="signal peptide" evidence="5">
    <location>
        <begin position="1"/>
        <end position="22"/>
    </location>
</feature>
<keyword evidence="5" id="KW-0732">Signal</keyword>
<dbReference type="PANTHER" id="PTHR36845:SF1">
    <property type="entry name" value="HYDROLASE, PUTATIVE (AFU_ORTHOLOGUE AFUA_7G05090)-RELATED"/>
    <property type="match status" value="1"/>
</dbReference>
<feature type="binding site" evidence="4">
    <location>
        <position position="254"/>
    </location>
    <ligand>
        <name>substrate</name>
    </ligand>
</feature>
<comment type="similarity">
    <text evidence="2">Belongs to the glycosyl hydrolase 88 family.</text>
</comment>
<organism evidence="6 7">
    <name type="scientific">Ereboglobus luteus</name>
    <dbReference type="NCBI Taxonomy" id="1796921"/>
    <lineage>
        <taxon>Bacteria</taxon>
        <taxon>Pseudomonadati</taxon>
        <taxon>Verrucomicrobiota</taxon>
        <taxon>Opitutia</taxon>
        <taxon>Opitutales</taxon>
        <taxon>Opitutaceae</taxon>
        <taxon>Ereboglobus</taxon>
    </lineage>
</organism>
<gene>
    <name evidence="6" type="ORF">CKA38_03800</name>
</gene>
<protein>
    <submittedName>
        <fullName evidence="6">Glucuronyl hydrolase</fullName>
    </submittedName>
</protein>
<dbReference type="Gene3D" id="1.50.10.10">
    <property type="match status" value="1"/>
</dbReference>
<evidence type="ECO:0000256" key="4">
    <source>
        <dbReference type="PIRSR" id="PIRSR610905-2"/>
    </source>
</evidence>